<comment type="caution">
    <text evidence="1">The sequence shown here is derived from an EMBL/GenBank/DDBJ whole genome shotgun (WGS) entry which is preliminary data.</text>
</comment>
<reference evidence="1 2" key="1">
    <citation type="submission" date="2023-11" db="EMBL/GenBank/DDBJ databases">
        <title>Dfirmibasis_genome.</title>
        <authorList>
            <person name="Edelbroek B."/>
            <person name="Kjellin J."/>
            <person name="Jerlstrom-Hultqvist J."/>
            <person name="Soderbom F."/>
        </authorList>
    </citation>
    <scope>NUCLEOTIDE SEQUENCE [LARGE SCALE GENOMIC DNA]</scope>
    <source>
        <strain evidence="1 2">TNS-C-14</strain>
    </source>
</reference>
<keyword evidence="2" id="KW-1185">Reference proteome</keyword>
<evidence type="ECO:0000313" key="2">
    <source>
        <dbReference type="Proteomes" id="UP001344447"/>
    </source>
</evidence>
<organism evidence="1 2">
    <name type="scientific">Dictyostelium firmibasis</name>
    <dbReference type="NCBI Taxonomy" id="79012"/>
    <lineage>
        <taxon>Eukaryota</taxon>
        <taxon>Amoebozoa</taxon>
        <taxon>Evosea</taxon>
        <taxon>Eumycetozoa</taxon>
        <taxon>Dictyostelia</taxon>
        <taxon>Dictyosteliales</taxon>
        <taxon>Dictyosteliaceae</taxon>
        <taxon>Dictyostelium</taxon>
    </lineage>
</organism>
<dbReference type="Proteomes" id="UP001344447">
    <property type="component" value="Unassembled WGS sequence"/>
</dbReference>
<dbReference type="EMBL" id="JAVFKY010000002">
    <property type="protein sequence ID" value="KAK5580616.1"/>
    <property type="molecule type" value="Genomic_DNA"/>
</dbReference>
<proteinExistence type="predicted"/>
<name>A0AAN7U3M9_9MYCE</name>
<protein>
    <submittedName>
        <fullName evidence="1">Uncharacterized protein</fullName>
    </submittedName>
</protein>
<accession>A0AAN7U3M9</accession>
<sequence length="85" mass="10085">MSLKEAILSLKNDFININKEIDSMKEINEKQEDIIYQEISKLKLEMELLRKNNLLYKMTIQTLSDYINGLSSFDNNNSDEENNFY</sequence>
<evidence type="ECO:0000313" key="1">
    <source>
        <dbReference type="EMBL" id="KAK5580616.1"/>
    </source>
</evidence>
<gene>
    <name evidence="1" type="ORF">RB653_000638</name>
</gene>
<dbReference type="AlphaFoldDB" id="A0AAN7U3M9"/>